<dbReference type="Gene3D" id="3.40.50.620">
    <property type="entry name" value="HUPs"/>
    <property type="match status" value="1"/>
</dbReference>
<evidence type="ECO:0000313" key="3">
    <source>
        <dbReference type="Proteomes" id="UP001596445"/>
    </source>
</evidence>
<dbReference type="Proteomes" id="UP001596445">
    <property type="component" value="Unassembled WGS sequence"/>
</dbReference>
<proteinExistence type="predicted"/>
<dbReference type="GeneID" id="76628679"/>
<accession>A0ABD5VZR9</accession>
<comment type="caution">
    <text evidence="2">The sequence shown here is derived from an EMBL/GenBank/DDBJ whole genome shotgun (WGS) entry which is preliminary data.</text>
</comment>
<sequence length="140" mass="15506">MVFLVPYDGSPVSEAALDRAVEHGKALEKEVVAVTFIPTGAEYAERRKWIQPQEDFAIDSARAELKRKIDETTDESERNFLDSGATVENGVGGHIRQAAHEVEASAVYVGAAEQEGTDYRTPFGEITTDETYDLHLVRSY</sequence>
<dbReference type="InterPro" id="IPR014729">
    <property type="entry name" value="Rossmann-like_a/b/a_fold"/>
</dbReference>
<keyword evidence="3" id="KW-1185">Reference proteome</keyword>
<dbReference type="RefSeq" id="WP_267162600.1">
    <property type="nucleotide sequence ID" value="NZ_CP112972.1"/>
</dbReference>
<dbReference type="InterPro" id="IPR006016">
    <property type="entry name" value="UspA"/>
</dbReference>
<gene>
    <name evidence="2" type="ORF">ACFQQG_00255</name>
</gene>
<dbReference type="SUPFAM" id="SSF52402">
    <property type="entry name" value="Adenine nucleotide alpha hydrolases-like"/>
    <property type="match status" value="1"/>
</dbReference>
<dbReference type="EMBL" id="JBHSZI010000001">
    <property type="protein sequence ID" value="MFC7056895.1"/>
    <property type="molecule type" value="Genomic_DNA"/>
</dbReference>
<dbReference type="Pfam" id="PF00582">
    <property type="entry name" value="Usp"/>
    <property type="match status" value="1"/>
</dbReference>
<feature type="domain" description="UspA" evidence="1">
    <location>
        <begin position="3"/>
        <end position="116"/>
    </location>
</feature>
<name>A0ABD5VZR9_9EURY</name>
<evidence type="ECO:0000313" key="2">
    <source>
        <dbReference type="EMBL" id="MFC7056895.1"/>
    </source>
</evidence>
<organism evidence="2 3">
    <name type="scientific">Halovenus salina</name>
    <dbReference type="NCBI Taxonomy" id="1510225"/>
    <lineage>
        <taxon>Archaea</taxon>
        <taxon>Methanobacteriati</taxon>
        <taxon>Methanobacteriota</taxon>
        <taxon>Stenosarchaea group</taxon>
        <taxon>Halobacteria</taxon>
        <taxon>Halobacteriales</taxon>
        <taxon>Haloarculaceae</taxon>
        <taxon>Halovenus</taxon>
    </lineage>
</organism>
<reference evidence="2 3" key="1">
    <citation type="journal article" date="2019" name="Int. J. Syst. Evol. Microbiol.">
        <title>The Global Catalogue of Microorganisms (GCM) 10K type strain sequencing project: providing services to taxonomists for standard genome sequencing and annotation.</title>
        <authorList>
            <consortium name="The Broad Institute Genomics Platform"/>
            <consortium name="The Broad Institute Genome Sequencing Center for Infectious Disease"/>
            <person name="Wu L."/>
            <person name="Ma J."/>
        </authorList>
    </citation>
    <scope>NUCLEOTIDE SEQUENCE [LARGE SCALE GENOMIC DNA]</scope>
    <source>
        <strain evidence="2 3">JCM 30072</strain>
    </source>
</reference>
<dbReference type="AlphaFoldDB" id="A0ABD5VZR9"/>
<protein>
    <submittedName>
        <fullName evidence="2">Universal stress protein</fullName>
    </submittedName>
</protein>
<evidence type="ECO:0000259" key="1">
    <source>
        <dbReference type="Pfam" id="PF00582"/>
    </source>
</evidence>
<dbReference type="CDD" id="cd00293">
    <property type="entry name" value="USP-like"/>
    <property type="match status" value="1"/>
</dbReference>